<dbReference type="PANTHER" id="PTHR30269:SF0">
    <property type="entry name" value="MEMBRANE TRANSPORTER PROTEIN YFCA-RELATED"/>
    <property type="match status" value="1"/>
</dbReference>
<feature type="transmembrane region" description="Helical" evidence="8">
    <location>
        <begin position="17"/>
        <end position="39"/>
    </location>
</feature>
<evidence type="ECO:0000256" key="4">
    <source>
        <dbReference type="ARBA" id="ARBA00022475"/>
    </source>
</evidence>
<feature type="transmembrane region" description="Helical" evidence="8">
    <location>
        <begin position="51"/>
        <end position="79"/>
    </location>
</feature>
<feature type="transmembrane region" description="Helical" evidence="8">
    <location>
        <begin position="123"/>
        <end position="142"/>
    </location>
</feature>
<proteinExistence type="inferred from homology"/>
<dbReference type="HOGENOM" id="CLU_045498_2_0_4"/>
<evidence type="ECO:0000256" key="8">
    <source>
        <dbReference type="RuleBase" id="RU363041"/>
    </source>
</evidence>
<name>D8IZ48_HERSS</name>
<keyword evidence="10" id="KW-1185">Reference proteome</keyword>
<evidence type="ECO:0000256" key="5">
    <source>
        <dbReference type="ARBA" id="ARBA00022692"/>
    </source>
</evidence>
<dbReference type="STRING" id="757424.Hsero_4791"/>
<keyword evidence="7 8" id="KW-0472">Membrane</keyword>
<evidence type="ECO:0000256" key="2">
    <source>
        <dbReference type="ARBA" id="ARBA00009142"/>
    </source>
</evidence>
<protein>
    <recommendedName>
        <fullName evidence="8">Probable membrane transporter protein</fullName>
    </recommendedName>
</protein>
<dbReference type="Pfam" id="PF01925">
    <property type="entry name" value="TauE"/>
    <property type="match status" value="1"/>
</dbReference>
<feature type="transmembrane region" description="Helical" evidence="8">
    <location>
        <begin position="186"/>
        <end position="215"/>
    </location>
</feature>
<feature type="transmembrane region" description="Helical" evidence="8">
    <location>
        <begin position="149"/>
        <end position="166"/>
    </location>
</feature>
<dbReference type="eggNOG" id="COG0730">
    <property type="taxonomic scope" value="Bacteria"/>
</dbReference>
<dbReference type="GO" id="GO:0005886">
    <property type="term" value="C:plasma membrane"/>
    <property type="evidence" value="ECO:0007669"/>
    <property type="project" value="UniProtKB-SubCell"/>
</dbReference>
<dbReference type="PANTHER" id="PTHR30269">
    <property type="entry name" value="TRANSMEMBRANE PROTEIN YFCA"/>
    <property type="match status" value="1"/>
</dbReference>
<dbReference type="InterPro" id="IPR002781">
    <property type="entry name" value="TM_pro_TauE-like"/>
</dbReference>
<gene>
    <name evidence="9" type="ordered locus">Hsero_4791</name>
</gene>
<dbReference type="Proteomes" id="UP000000329">
    <property type="component" value="Chromosome"/>
</dbReference>
<accession>D8IZ48</accession>
<evidence type="ECO:0000256" key="1">
    <source>
        <dbReference type="ARBA" id="ARBA00004651"/>
    </source>
</evidence>
<feature type="transmembrane region" description="Helical" evidence="8">
    <location>
        <begin position="252"/>
        <end position="273"/>
    </location>
</feature>
<keyword evidence="5 8" id="KW-0812">Transmembrane</keyword>
<sequence length="303" mass="31581">MVLPVGLLLSGFRHPPLLPIPCSVSALAAAVGVAVCLPLSPRPAPEGRAAVLDYLILCGAAFVAGLIDAVVGGGGLVLVPTLFSVFPTTTPATLLGTNKVTGVMGTSAAAINFARKVAVRWSTVTPAAMAAFAFSFFGAYVVTHIPTDLIRKALPFVLIAVALYTLKKKDFGTTHAPTLSGSREIFYAALIGGAVGFYDGVFGPGTGSFLVFLFVRVFSYDFLSASAAAKFVNVATNLAALCWFGYSGHVIWQLGLLMAVFNVAGSLVGTKLAMKHGSVFVRKLFLVVVGVLILKSGYDAFLR</sequence>
<evidence type="ECO:0000313" key="10">
    <source>
        <dbReference type="Proteomes" id="UP000000329"/>
    </source>
</evidence>
<dbReference type="InterPro" id="IPR052017">
    <property type="entry name" value="TSUP"/>
</dbReference>
<keyword evidence="6 8" id="KW-1133">Transmembrane helix</keyword>
<dbReference type="EMBL" id="CP002039">
    <property type="protein sequence ID" value="ADJ66252.1"/>
    <property type="molecule type" value="Genomic_DNA"/>
</dbReference>
<evidence type="ECO:0000256" key="7">
    <source>
        <dbReference type="ARBA" id="ARBA00023136"/>
    </source>
</evidence>
<comment type="subcellular location">
    <subcellularLocation>
        <location evidence="1 8">Cell membrane</location>
        <topology evidence="1 8">Multi-pass membrane protein</topology>
    </subcellularLocation>
</comment>
<dbReference type="KEGG" id="hse:Hsero_4791"/>
<evidence type="ECO:0000256" key="3">
    <source>
        <dbReference type="ARBA" id="ARBA00022448"/>
    </source>
</evidence>
<feature type="transmembrane region" description="Helical" evidence="8">
    <location>
        <begin position="280"/>
        <end position="298"/>
    </location>
</feature>
<evidence type="ECO:0000256" key="6">
    <source>
        <dbReference type="ARBA" id="ARBA00022989"/>
    </source>
</evidence>
<organism evidence="9 10">
    <name type="scientific">Herbaspirillum seropedicae (strain SmR1)</name>
    <dbReference type="NCBI Taxonomy" id="757424"/>
    <lineage>
        <taxon>Bacteria</taxon>
        <taxon>Pseudomonadati</taxon>
        <taxon>Pseudomonadota</taxon>
        <taxon>Betaproteobacteria</taxon>
        <taxon>Burkholderiales</taxon>
        <taxon>Oxalobacteraceae</taxon>
        <taxon>Herbaspirillum</taxon>
    </lineage>
</organism>
<keyword evidence="3" id="KW-0813">Transport</keyword>
<reference evidence="9 10" key="1">
    <citation type="submission" date="2010-04" db="EMBL/GenBank/DDBJ databases">
        <title>The genome of Herbaspirillum seropedicae SmR1, an endophytic, nitrogen-fixing, plant-growth promoting beta-Proteobacteria.</title>
        <authorList>
            <person name="Pedrosa F.O."/>
            <person name="Monteiro R.A."/>
            <person name="Wassem R."/>
            <person name="Cruz L.M."/>
            <person name="Ayub R.A."/>
            <person name="Colauto N.B."/>
            <person name="Fernandez M.A."/>
            <person name="Fungaro M.H.P."/>
            <person name="Grisard E.C."/>
            <person name="Hungria M."/>
            <person name="Madeira H.M.F."/>
            <person name="Nodari R.O."/>
            <person name="Osaku C.A."/>
            <person name="Petzl-Erler M.L."/>
            <person name="Terenzi H."/>
            <person name="Vieira L.G.E."/>
            <person name="Almeida M.I.M."/>
            <person name="Alves L.R."/>
            <person name="Arantes O.M.N."/>
            <person name="Balsanelli E."/>
            <person name="Barcellos F.G."/>
            <person name="Baura V.A."/>
            <person name="Binde D.R."/>
            <person name="Campo R.J."/>
            <person name="Chubatsu L.S."/>
            <person name="Chueire L.M.O."/>
            <person name="Ciferri R.R."/>
            <person name="Correa L.C."/>
            <person name="da Conceicao Silva J.L."/>
            <person name="Dabul A.N.G."/>
            <person name="Dambros B.P."/>
            <person name="Faoro H."/>
            <person name="Favetti A."/>
            <person name="Friedermann G."/>
            <person name="Furlaneto M.C."/>
            <person name="Gasques L.S."/>
            <person name="Gimenes C.C.T."/>
            <person name="Gioppo N.M.R."/>
            <person name="Glienke-Blanco C."/>
            <person name="Godoy L.P."/>
            <person name="Guerra M.P."/>
            <person name="Karp S."/>
            <person name="Kava-Cordeiro V."/>
            <person name="Margarido V.P."/>
            <person name="Mathioni S.M."/>
            <person name="Menck-Soares M.A."/>
            <person name="Murace N.K."/>
            <person name="Nicolas M.F."/>
            <person name="Oliveira C.E.C."/>
            <person name="Pagnan N.A.B."/>
            <person name="Pamphile J.A."/>
            <person name="Patussi E.V."/>
            <person name="Pereira L.F.P."/>
            <person name="Pereira-Ferrari L."/>
            <person name="Pinto F.G.S."/>
            <person name="Precoma C."/>
            <person name="Prioli A.J."/>
            <person name="Prioli S.M.A.P."/>
            <person name="Raittz R.T."/>
            <person name="Ramos H.J.O."/>
            <person name="Ribeiro E.M.S.F."/>
            <person name="Rigo L.U."/>
            <person name="Rocha C.L.M.S.C."/>
            <person name="Rocha S.N."/>
            <person name="Santos K."/>
            <person name="Satori D."/>
            <person name="Silva A.G."/>
            <person name="Simao R.C.G."/>
            <person name="Soares M.A.M."/>
            <person name="Souza E.M."/>
            <person name="Steffens M.B.R."/>
            <person name="Steindel M."/>
            <person name="Tadra-Sfeir M.Z."/>
            <person name="Takahashi E.K."/>
            <person name="Torres R.A."/>
            <person name="Valle J.S."/>
            <person name="Vernal J.I."/>
            <person name="Vilas-Boas L.A."/>
            <person name="Watanabe M.A.E."/>
            <person name="Weiss V.A."/>
            <person name="Yates M.A."/>
            <person name="Souza E.M."/>
        </authorList>
    </citation>
    <scope>NUCLEOTIDE SEQUENCE [LARGE SCALE GENOMIC DNA]</scope>
    <source>
        <strain evidence="9 10">SmR1</strain>
    </source>
</reference>
<dbReference type="AlphaFoldDB" id="D8IZ48"/>
<evidence type="ECO:0000313" key="9">
    <source>
        <dbReference type="EMBL" id="ADJ66252.1"/>
    </source>
</evidence>
<comment type="similarity">
    <text evidence="2 8">Belongs to the 4-toluene sulfonate uptake permease (TSUP) (TC 2.A.102) family.</text>
</comment>
<keyword evidence="4 8" id="KW-1003">Cell membrane</keyword>